<protein>
    <submittedName>
        <fullName evidence="4">Damage response protein, putative</fullName>
    </submittedName>
</protein>
<dbReference type="eggNOG" id="KOG1110">
    <property type="taxonomic scope" value="Eukaryota"/>
</dbReference>
<dbReference type="InterPro" id="IPR001199">
    <property type="entry name" value="Cyt_B5-like_heme/steroid-bd"/>
</dbReference>
<dbReference type="CGD" id="CAL0000168845">
    <property type="gene designation" value="Cd36_20010"/>
</dbReference>
<name>B9WBL0_CANDC</name>
<dbReference type="SMART" id="SM01117">
    <property type="entry name" value="Cyt-b5"/>
    <property type="match status" value="1"/>
</dbReference>
<dbReference type="InterPro" id="IPR050577">
    <property type="entry name" value="MAPR/NEUFC/NENF-like"/>
</dbReference>
<dbReference type="SUPFAM" id="SSF55856">
    <property type="entry name" value="Cytochrome b5-like heme/steroid binding domain"/>
    <property type="match status" value="1"/>
</dbReference>
<dbReference type="InterPro" id="IPR036400">
    <property type="entry name" value="Cyt_B5-like_heme/steroid_sf"/>
</dbReference>
<dbReference type="PANTHER" id="PTHR10281">
    <property type="entry name" value="MEMBRANE-ASSOCIATED PROGESTERONE RECEPTOR COMPONENT-RELATED"/>
    <property type="match status" value="1"/>
</dbReference>
<dbReference type="GeneID" id="8046029"/>
<dbReference type="GO" id="GO:0016020">
    <property type="term" value="C:membrane"/>
    <property type="evidence" value="ECO:0007669"/>
    <property type="project" value="TreeGrafter"/>
</dbReference>
<dbReference type="HOGENOM" id="CLU_042860_3_0_1"/>
<dbReference type="PANTHER" id="PTHR10281:SF76">
    <property type="entry name" value="CALCUTTA CUP-RELATED"/>
    <property type="match status" value="1"/>
</dbReference>
<feature type="domain" description="Cytochrome b5 heme-binding" evidence="2">
    <location>
        <begin position="88"/>
        <end position="187"/>
    </location>
</feature>
<dbReference type="Pfam" id="PF00173">
    <property type="entry name" value="Cyt-b5"/>
    <property type="match status" value="1"/>
</dbReference>
<evidence type="ECO:0000259" key="2">
    <source>
        <dbReference type="SMART" id="SM01117"/>
    </source>
</evidence>
<dbReference type="VEuPathDB" id="FungiDB:CD36_20010"/>
<evidence type="ECO:0000313" key="4">
    <source>
        <dbReference type="EMBL" id="CAX43781.1"/>
    </source>
</evidence>
<evidence type="ECO:0000256" key="1">
    <source>
        <dbReference type="ARBA" id="ARBA00038357"/>
    </source>
</evidence>
<evidence type="ECO:0000313" key="5">
    <source>
        <dbReference type="Proteomes" id="UP000002605"/>
    </source>
</evidence>
<comment type="similarity">
    <text evidence="1">Belongs to the cytochrome b5 family. MAPR subfamily.</text>
</comment>
<dbReference type="OrthoDB" id="899at2759"/>
<keyword evidence="5" id="KW-1185">Reference proteome</keyword>
<dbReference type="AlphaFoldDB" id="B9WBL0"/>
<organism evidence="4 5">
    <name type="scientific">Candida dubliniensis (strain CD36 / ATCC MYA-646 / CBS 7987 / NCPF 3949 / NRRL Y-17841)</name>
    <name type="common">Yeast</name>
    <dbReference type="NCBI Taxonomy" id="573826"/>
    <lineage>
        <taxon>Eukaryota</taxon>
        <taxon>Fungi</taxon>
        <taxon>Dikarya</taxon>
        <taxon>Ascomycota</taxon>
        <taxon>Saccharomycotina</taxon>
        <taxon>Pichiomycetes</taxon>
        <taxon>Debaryomycetaceae</taxon>
        <taxon>Candida/Lodderomyces clade</taxon>
        <taxon>Candida</taxon>
    </lineage>
</organism>
<dbReference type="RefSeq" id="XP_002418480.1">
    <property type="nucleotide sequence ID" value="XM_002418435.1"/>
</dbReference>
<proteinExistence type="inferred from homology"/>
<dbReference type="Gene3D" id="3.10.120.10">
    <property type="entry name" value="Cytochrome b5-like heme/steroid binding domain"/>
    <property type="match status" value="1"/>
</dbReference>
<gene>
    <name evidence="3" type="ordered locus">Cd36_20010</name>
    <name evidence="4" type="ORF">CD36_20010</name>
</gene>
<dbReference type="KEGG" id="cdu:CD36_20010"/>
<evidence type="ECO:0000313" key="3">
    <source>
        <dbReference type="CGD" id="CAL0000168845"/>
    </source>
</evidence>
<dbReference type="Proteomes" id="UP000002605">
    <property type="component" value="Chromosome 2"/>
</dbReference>
<sequence length="190" mass="21972">MKKLLLLSYNIQNFACVVILKGKREKKNTHTHTIHSHSTLFFININSYLTTCYLLHKCLVAMFGSKDKEPTEIFKNNEKLSIQDLPIFTRSQLAQYNGTDKPELYVGIRGYIYDVTPNSNSYGPGKAYHKLVGKDVSRLLGLNKLKLSEDSNEDTWYTDDLDEKQQGIIDDWVKFFKMRYNIVGVIVDHN</sequence>
<dbReference type="GO" id="GO:0012505">
    <property type="term" value="C:endomembrane system"/>
    <property type="evidence" value="ECO:0007669"/>
    <property type="project" value="TreeGrafter"/>
</dbReference>
<reference evidence="4 5" key="1">
    <citation type="journal article" date="2009" name="Genome Res.">
        <title>Comparative genomics of the fungal pathogens Candida dubliniensis and Candida albicans.</title>
        <authorList>
            <person name="Jackson A.P."/>
            <person name="Gamble J.A."/>
            <person name="Yeomans T."/>
            <person name="Moran G.P."/>
            <person name="Saunders D."/>
            <person name="Harris D."/>
            <person name="Aslett M."/>
            <person name="Barrell J.F."/>
            <person name="Butler G."/>
            <person name="Citiulo F."/>
            <person name="Coleman D.C."/>
            <person name="de Groot P.W.J."/>
            <person name="Goodwin T.J."/>
            <person name="Quail M.A."/>
            <person name="McQuillan J."/>
            <person name="Munro C.A."/>
            <person name="Pain A."/>
            <person name="Poulter R.T."/>
            <person name="Rajandream M.A."/>
            <person name="Renauld H."/>
            <person name="Spiering M.J."/>
            <person name="Tivey A."/>
            <person name="Gow N.A.R."/>
            <person name="Barrell B."/>
            <person name="Sullivan D.J."/>
            <person name="Berriman M."/>
        </authorList>
    </citation>
    <scope>NUCLEOTIDE SEQUENCE [LARGE SCALE GENOMIC DNA]</scope>
    <source>
        <strain evidence="5">CD36 / ATCC MYA-646 / CBS 7987 / NCPF 3949 / NRRL Y-17841</strain>
    </source>
</reference>
<accession>B9WBL0</accession>
<dbReference type="EMBL" id="FM992689">
    <property type="protein sequence ID" value="CAX43781.1"/>
    <property type="molecule type" value="Genomic_DNA"/>
</dbReference>